<name>A0ABU3EIJ4_9RHOB</name>
<dbReference type="Proteomes" id="UP001251085">
    <property type="component" value="Unassembled WGS sequence"/>
</dbReference>
<dbReference type="EMBL" id="JAVRQI010000017">
    <property type="protein sequence ID" value="MDT1064065.1"/>
    <property type="molecule type" value="Genomic_DNA"/>
</dbReference>
<sequence length="192" mass="21406">MKRAILAAAVLLSLGACASNVRQPDNTENACRLFAERRDFGRAVMASEQKWGIPAGVQLATIYHESSFRGNAKPPRKKPFLFIIPRGRISSAYGYSQALDGTWDEYRAGPGRGVARRDNIHDAADFIGWYMAGTSRSLGVSPDDAYNQYLAYHEGRGGYSRGSYRSKSWLKSTASRVERRSELYQLQLTACR</sequence>
<dbReference type="PROSITE" id="PS51257">
    <property type="entry name" value="PROKAR_LIPOPROTEIN"/>
    <property type="match status" value="1"/>
</dbReference>
<organism evidence="3 4">
    <name type="scientific">Paracoccus broussonetiae</name>
    <dbReference type="NCBI Taxonomy" id="3075834"/>
    <lineage>
        <taxon>Bacteria</taxon>
        <taxon>Pseudomonadati</taxon>
        <taxon>Pseudomonadota</taxon>
        <taxon>Alphaproteobacteria</taxon>
        <taxon>Rhodobacterales</taxon>
        <taxon>Paracoccaceae</taxon>
        <taxon>Paracoccus</taxon>
    </lineage>
</organism>
<gene>
    <name evidence="3" type="ORF">RM190_19540</name>
</gene>
<evidence type="ECO:0000259" key="2">
    <source>
        <dbReference type="Pfam" id="PF19489"/>
    </source>
</evidence>
<dbReference type="CDD" id="cd00442">
    <property type="entry name" value="Lyz-like"/>
    <property type="match status" value="1"/>
</dbReference>
<protein>
    <submittedName>
        <fullName evidence="3">Lytic transglycosylase</fullName>
    </submittedName>
</protein>
<feature type="domain" description="Transglycosylase SLT" evidence="2">
    <location>
        <begin position="7"/>
        <end position="191"/>
    </location>
</feature>
<dbReference type="Gene3D" id="1.10.530.10">
    <property type="match status" value="1"/>
</dbReference>
<dbReference type="InterPro" id="IPR045795">
    <property type="entry name" value="SLT_4"/>
</dbReference>
<keyword evidence="1" id="KW-0732">Signal</keyword>
<keyword evidence="4" id="KW-1185">Reference proteome</keyword>
<accession>A0ABU3EIJ4</accession>
<dbReference type="RefSeq" id="WP_311761154.1">
    <property type="nucleotide sequence ID" value="NZ_JAVRQI010000017.1"/>
</dbReference>
<evidence type="ECO:0000313" key="4">
    <source>
        <dbReference type="Proteomes" id="UP001251085"/>
    </source>
</evidence>
<feature type="signal peptide" evidence="1">
    <location>
        <begin position="1"/>
        <end position="18"/>
    </location>
</feature>
<reference evidence="4" key="1">
    <citation type="submission" date="2023-07" db="EMBL/GenBank/DDBJ databases">
        <title>Characterization of two Paracoccaceae strains isolated from Phycosphere and proposal of Xinfangfangia lacusdiani sp. nov.</title>
        <authorList>
            <person name="Deng Y."/>
            <person name="Zhang Y.Q."/>
        </authorList>
    </citation>
    <scope>NUCLEOTIDE SEQUENCE [LARGE SCALE GENOMIC DNA]</scope>
    <source>
        <strain evidence="4">CPCC 101403</strain>
    </source>
</reference>
<dbReference type="SUPFAM" id="SSF53955">
    <property type="entry name" value="Lysozyme-like"/>
    <property type="match status" value="1"/>
</dbReference>
<proteinExistence type="predicted"/>
<feature type="chain" id="PRO_5045215977" evidence="1">
    <location>
        <begin position="19"/>
        <end position="192"/>
    </location>
</feature>
<evidence type="ECO:0000256" key="1">
    <source>
        <dbReference type="SAM" id="SignalP"/>
    </source>
</evidence>
<dbReference type="Pfam" id="PF19489">
    <property type="entry name" value="SLT_4"/>
    <property type="match status" value="1"/>
</dbReference>
<comment type="caution">
    <text evidence="3">The sequence shown here is derived from an EMBL/GenBank/DDBJ whole genome shotgun (WGS) entry which is preliminary data.</text>
</comment>
<evidence type="ECO:0000313" key="3">
    <source>
        <dbReference type="EMBL" id="MDT1064065.1"/>
    </source>
</evidence>
<dbReference type="InterPro" id="IPR023346">
    <property type="entry name" value="Lysozyme-like_dom_sf"/>
</dbReference>